<dbReference type="Pfam" id="PF00285">
    <property type="entry name" value="Citrate_synt"/>
    <property type="match status" value="1"/>
</dbReference>
<evidence type="ECO:0000256" key="10">
    <source>
        <dbReference type="RuleBase" id="RU003406"/>
    </source>
</evidence>
<dbReference type="GO" id="GO:0005737">
    <property type="term" value="C:cytoplasm"/>
    <property type="evidence" value="ECO:0007669"/>
    <property type="project" value="InterPro"/>
</dbReference>
<evidence type="ECO:0000256" key="4">
    <source>
        <dbReference type="ARBA" id="ARBA00022532"/>
    </source>
</evidence>
<dbReference type="RefSeq" id="WP_137312886.1">
    <property type="nucleotide sequence ID" value="NZ_CP040017.1"/>
</dbReference>
<dbReference type="PANTHER" id="PTHR11739:SF25">
    <property type="entry name" value="CITRATE SYNTHASE-RELATED PROTEIN DDB_G0287281"/>
    <property type="match status" value="1"/>
</dbReference>
<dbReference type="GO" id="GO:0005975">
    <property type="term" value="P:carbohydrate metabolic process"/>
    <property type="evidence" value="ECO:0007669"/>
    <property type="project" value="TreeGrafter"/>
</dbReference>
<dbReference type="NCBIfam" id="TIGR01800">
    <property type="entry name" value="cit_synth_II"/>
    <property type="match status" value="1"/>
</dbReference>
<evidence type="ECO:0000256" key="3">
    <source>
        <dbReference type="ARBA" id="ARBA00010566"/>
    </source>
</evidence>
<dbReference type="GO" id="GO:0006099">
    <property type="term" value="P:tricarboxylic acid cycle"/>
    <property type="evidence" value="ECO:0007669"/>
    <property type="project" value="UniProtKB-UniPathway"/>
</dbReference>
<organism evidence="11 14">
    <name type="scientific">Pseudoduganella umbonata</name>
    <dbReference type="NCBI Taxonomy" id="864828"/>
    <lineage>
        <taxon>Bacteria</taxon>
        <taxon>Pseudomonadati</taxon>
        <taxon>Pseudomonadota</taxon>
        <taxon>Betaproteobacteria</taxon>
        <taxon>Burkholderiales</taxon>
        <taxon>Oxalobacteraceae</taxon>
        <taxon>Telluria group</taxon>
        <taxon>Pseudoduganella</taxon>
    </lineage>
</organism>
<dbReference type="GO" id="GO:0019679">
    <property type="term" value="P:propionate metabolic process, methylcitrate cycle"/>
    <property type="evidence" value="ECO:0007669"/>
    <property type="project" value="UniProtKB-ARBA"/>
</dbReference>
<dbReference type="Gene3D" id="1.10.230.10">
    <property type="entry name" value="Cytochrome P450-Terp, domain 2"/>
    <property type="match status" value="1"/>
</dbReference>
<evidence type="ECO:0000256" key="9">
    <source>
        <dbReference type="PIRSR" id="PIRSR001369-1"/>
    </source>
</evidence>
<name>A0A4P8HNK7_9BURK</name>
<evidence type="ECO:0000313" key="11">
    <source>
        <dbReference type="EMBL" id="MBB3219991.1"/>
    </source>
</evidence>
<dbReference type="Proteomes" id="UP000298763">
    <property type="component" value="Chromosome"/>
</dbReference>
<dbReference type="InterPro" id="IPR019810">
    <property type="entry name" value="Citrate_synthase_AS"/>
</dbReference>
<keyword evidence="13" id="KW-1185">Reference proteome</keyword>
<dbReference type="FunFam" id="1.10.230.10:FF:000003">
    <property type="entry name" value="Citrate synthase"/>
    <property type="match status" value="1"/>
</dbReference>
<evidence type="ECO:0000256" key="8">
    <source>
        <dbReference type="PIRNR" id="PIRNR001369"/>
    </source>
</evidence>
<accession>A0A4P8HNK7</accession>
<evidence type="ECO:0000256" key="2">
    <source>
        <dbReference type="ARBA" id="ARBA00005026"/>
    </source>
</evidence>
<dbReference type="CDD" id="cd06117">
    <property type="entry name" value="Ec2MCS_like_1"/>
    <property type="match status" value="1"/>
</dbReference>
<dbReference type="SUPFAM" id="SSF48256">
    <property type="entry name" value="Citrate synthase"/>
    <property type="match status" value="1"/>
</dbReference>
<evidence type="ECO:0000256" key="1">
    <source>
        <dbReference type="ARBA" id="ARBA00004751"/>
    </source>
</evidence>
<dbReference type="InterPro" id="IPR024176">
    <property type="entry name" value="Citrate_synthase_bac-typ"/>
</dbReference>
<evidence type="ECO:0000313" key="13">
    <source>
        <dbReference type="Proteomes" id="UP000298763"/>
    </source>
</evidence>
<dbReference type="PANTHER" id="PTHR11739">
    <property type="entry name" value="CITRATE SYNTHASE"/>
    <property type="match status" value="1"/>
</dbReference>
<dbReference type="GO" id="GO:0050440">
    <property type="term" value="F:2-methylcitrate synthase activity"/>
    <property type="evidence" value="ECO:0007669"/>
    <property type="project" value="UniProtKB-EC"/>
</dbReference>
<evidence type="ECO:0000313" key="14">
    <source>
        <dbReference type="Proteomes" id="UP000584325"/>
    </source>
</evidence>
<dbReference type="GO" id="GO:0036440">
    <property type="term" value="F:citrate synthase activity"/>
    <property type="evidence" value="ECO:0007669"/>
    <property type="project" value="UniProtKB-EC"/>
</dbReference>
<keyword evidence="11" id="KW-0012">Acyltransferase</keyword>
<dbReference type="EMBL" id="CP040017">
    <property type="protein sequence ID" value="QCP10000.1"/>
    <property type="molecule type" value="Genomic_DNA"/>
</dbReference>
<comment type="catalytic activity">
    <reaction evidence="6">
        <text>propanoyl-CoA + oxaloacetate + H2O = (2S,3S)-2-methylcitrate + CoA + H(+)</text>
        <dbReference type="Rhea" id="RHEA:23780"/>
        <dbReference type="ChEBI" id="CHEBI:15377"/>
        <dbReference type="ChEBI" id="CHEBI:15378"/>
        <dbReference type="ChEBI" id="CHEBI:16452"/>
        <dbReference type="ChEBI" id="CHEBI:57287"/>
        <dbReference type="ChEBI" id="CHEBI:57392"/>
        <dbReference type="ChEBI" id="CHEBI:58853"/>
        <dbReference type="EC" id="2.3.3.5"/>
    </reaction>
</comment>
<dbReference type="InterPro" id="IPR036969">
    <property type="entry name" value="Citrate_synthase_sf"/>
</dbReference>
<evidence type="ECO:0000313" key="12">
    <source>
        <dbReference type="EMBL" id="QCP10000.1"/>
    </source>
</evidence>
<dbReference type="EMBL" id="JACHXS010000001">
    <property type="protein sequence ID" value="MBB3219991.1"/>
    <property type="molecule type" value="Genomic_DNA"/>
</dbReference>
<dbReference type="PROSITE" id="PS00480">
    <property type="entry name" value="CITRATE_SYNTHASE"/>
    <property type="match status" value="1"/>
</dbReference>
<dbReference type="OrthoDB" id="9800864at2"/>
<gene>
    <name evidence="12" type="primary">prpC</name>
    <name evidence="12" type="ORF">FCL38_05860</name>
    <name evidence="11" type="ORF">FHS02_000778</name>
</gene>
<dbReference type="Proteomes" id="UP000584325">
    <property type="component" value="Unassembled WGS sequence"/>
</dbReference>
<comment type="pathway">
    <text evidence="1">Carbohydrate metabolism; tricarboxylic acid cycle; isocitrate from oxaloacetate: step 1/2.</text>
</comment>
<sequence length="385" mass="42098">MNNPVEGSAFKPKKSVALSGVTAGNTALCSVGKTGNDLHYRGYDILDVADSCEFEEIAYLLVHGALPNAAELAAYKTHLKALRGLPQAVKLALEALPSASHPMDVMRTGVSALGCALPEKDDHNVPGARDIADRLMASFGSMLLYWYHYSHNGKRIDVETDDDSIGGHFLHLLHGEKPRASWVKAMHTSLILYAEHEFNASTFTARVIAGTGSDIYSSITGAIGALRGPKHGGANEAAFEIQKRYANADEAEADIRARVDNKEVVIGFGHPVYTVSDPRNKVIKEVARSLSEEAGSTKMFDIAERLETVMWEIKKMFPNLDWFSAVSYHMMGVPTAMFTPLFVISRTSGWAAHVIEQRIDNKIIRPSANYVGPEDLAFVPLAERK</sequence>
<comment type="similarity">
    <text evidence="3 8 10">Belongs to the citrate synthase family.</text>
</comment>
<dbReference type="PRINTS" id="PR00143">
    <property type="entry name" value="CITRTSNTHASE"/>
</dbReference>
<dbReference type="InterPro" id="IPR016143">
    <property type="entry name" value="Citrate_synth-like_sm_a-sub"/>
</dbReference>
<keyword evidence="4" id="KW-0816">Tricarboxylic acid cycle</keyword>
<comment type="pathway">
    <text evidence="2">Organic acid metabolism; propanoate degradation.</text>
</comment>
<dbReference type="PIRSF" id="PIRSF001369">
    <property type="entry name" value="Citrate_synth"/>
    <property type="match status" value="1"/>
</dbReference>
<dbReference type="FunFam" id="1.10.580.10:FF:000004">
    <property type="entry name" value="Citrate synthase"/>
    <property type="match status" value="1"/>
</dbReference>
<evidence type="ECO:0000256" key="7">
    <source>
        <dbReference type="ARBA" id="ARBA00049288"/>
    </source>
</evidence>
<dbReference type="InterPro" id="IPR011278">
    <property type="entry name" value="2-MeCitrate/Citrate_synth_II"/>
</dbReference>
<dbReference type="InterPro" id="IPR002020">
    <property type="entry name" value="Citrate_synthase"/>
</dbReference>
<reference evidence="11 14" key="2">
    <citation type="submission" date="2020-08" db="EMBL/GenBank/DDBJ databases">
        <title>Genomic Encyclopedia of Type Strains, Phase III (KMG-III): the genomes of soil and plant-associated and newly described type strains.</title>
        <authorList>
            <person name="Whitman W."/>
        </authorList>
    </citation>
    <scope>NUCLEOTIDE SEQUENCE [LARGE SCALE GENOMIC DNA]</scope>
    <source>
        <strain evidence="11 14">CECT 7753</strain>
    </source>
</reference>
<proteinExistence type="inferred from homology"/>
<feature type="active site" evidence="9">
    <location>
        <position position="270"/>
    </location>
</feature>
<dbReference type="InterPro" id="IPR016142">
    <property type="entry name" value="Citrate_synth-like_lrg_a-sub"/>
</dbReference>
<dbReference type="Gene3D" id="1.10.580.10">
    <property type="entry name" value="Citrate Synthase, domain 1"/>
    <property type="match status" value="1"/>
</dbReference>
<evidence type="ECO:0000256" key="6">
    <source>
        <dbReference type="ARBA" id="ARBA00049052"/>
    </source>
</evidence>
<dbReference type="NCBIfam" id="NF009006">
    <property type="entry name" value="PRK12351.1"/>
    <property type="match status" value="1"/>
</dbReference>
<feature type="active site" evidence="9">
    <location>
        <position position="321"/>
    </location>
</feature>
<protein>
    <recommendedName>
        <fullName evidence="8">Citrate synthase</fullName>
    </recommendedName>
</protein>
<comment type="catalytic activity">
    <reaction evidence="7">
        <text>oxaloacetate + acetyl-CoA + H2O = citrate + CoA + H(+)</text>
        <dbReference type="Rhea" id="RHEA:16845"/>
        <dbReference type="ChEBI" id="CHEBI:15377"/>
        <dbReference type="ChEBI" id="CHEBI:15378"/>
        <dbReference type="ChEBI" id="CHEBI:16452"/>
        <dbReference type="ChEBI" id="CHEBI:16947"/>
        <dbReference type="ChEBI" id="CHEBI:57287"/>
        <dbReference type="ChEBI" id="CHEBI:57288"/>
        <dbReference type="EC" id="2.3.3.16"/>
    </reaction>
</comment>
<reference evidence="12 13" key="1">
    <citation type="submission" date="2019-05" db="EMBL/GenBank/DDBJ databases">
        <title>Draft Genome Sequences of Six Type Strains of the Genus Massilia.</title>
        <authorList>
            <person name="Miess H."/>
            <person name="Frediansyhah A."/>
            <person name="Gross H."/>
        </authorList>
    </citation>
    <scope>NUCLEOTIDE SEQUENCE [LARGE SCALE GENOMIC DNA]</scope>
    <source>
        <strain evidence="12 13">DSMZ 26121</strain>
    </source>
</reference>
<dbReference type="AlphaFoldDB" id="A0A4P8HNK7"/>
<keyword evidence="5 8" id="KW-0808">Transferase</keyword>
<evidence type="ECO:0000256" key="5">
    <source>
        <dbReference type="ARBA" id="ARBA00022679"/>
    </source>
</evidence>
<dbReference type="UniPathway" id="UPA00223">
    <property type="reaction ID" value="UER00717"/>
</dbReference>